<keyword evidence="8" id="KW-0333">Golgi apparatus</keyword>
<reference evidence="12" key="1">
    <citation type="submission" date="2024-07" db="EMBL/GenBank/DDBJ databases">
        <title>Two chromosome-level genome assemblies of Korean endemic species Abeliophyllum distichum and Forsythia ovata (Oleaceae).</title>
        <authorList>
            <person name="Jang H."/>
        </authorList>
    </citation>
    <scope>NUCLEOTIDE SEQUENCE [LARGE SCALE GENOMIC DNA]</scope>
</reference>
<organism evidence="11 12">
    <name type="scientific">Abeliophyllum distichum</name>
    <dbReference type="NCBI Taxonomy" id="126358"/>
    <lineage>
        <taxon>Eukaryota</taxon>
        <taxon>Viridiplantae</taxon>
        <taxon>Streptophyta</taxon>
        <taxon>Embryophyta</taxon>
        <taxon>Tracheophyta</taxon>
        <taxon>Spermatophyta</taxon>
        <taxon>Magnoliopsida</taxon>
        <taxon>eudicotyledons</taxon>
        <taxon>Gunneridae</taxon>
        <taxon>Pentapetalae</taxon>
        <taxon>asterids</taxon>
        <taxon>lamiids</taxon>
        <taxon>Lamiales</taxon>
        <taxon>Oleaceae</taxon>
        <taxon>Forsythieae</taxon>
        <taxon>Abeliophyllum</taxon>
    </lineage>
</organism>
<evidence type="ECO:0000256" key="3">
    <source>
        <dbReference type="ARBA" id="ARBA00005227"/>
    </source>
</evidence>
<evidence type="ECO:0000256" key="5">
    <source>
        <dbReference type="ARBA" id="ARBA00022729"/>
    </source>
</evidence>
<comment type="caution">
    <text evidence="11">The sequence shown here is derived from an EMBL/GenBank/DDBJ whole genome shotgun (WGS) entry which is preliminary data.</text>
</comment>
<evidence type="ECO:0000256" key="9">
    <source>
        <dbReference type="ARBA" id="ARBA00023136"/>
    </source>
</evidence>
<feature type="chain" id="PRO_5044533728" description="Transmembrane 9 superfamily member" evidence="10">
    <location>
        <begin position="26"/>
        <end position="140"/>
    </location>
</feature>
<keyword evidence="9" id="KW-0472">Membrane</keyword>
<evidence type="ECO:0000313" key="12">
    <source>
        <dbReference type="Proteomes" id="UP001604336"/>
    </source>
</evidence>
<name>A0ABD1VPG6_9LAMI</name>
<dbReference type="PANTHER" id="PTHR10766:SF111">
    <property type="entry name" value="TRANSMEMBRANE 9 SUPERFAMILY MEMBER 2"/>
    <property type="match status" value="1"/>
</dbReference>
<dbReference type="PANTHER" id="PTHR10766">
    <property type="entry name" value="TRANSMEMBRANE 9 SUPERFAMILY PROTEIN"/>
    <property type="match status" value="1"/>
</dbReference>
<comment type="subcellular location">
    <subcellularLocation>
        <location evidence="1">Endosome membrane</location>
        <topology evidence="1">Multi-pass membrane protein</topology>
    </subcellularLocation>
    <subcellularLocation>
        <location evidence="2">Golgi apparatus membrane</location>
        <topology evidence="2">Multi-pass membrane protein</topology>
    </subcellularLocation>
</comment>
<feature type="signal peptide" evidence="10">
    <location>
        <begin position="1"/>
        <end position="25"/>
    </location>
</feature>
<evidence type="ECO:0000256" key="8">
    <source>
        <dbReference type="ARBA" id="ARBA00023034"/>
    </source>
</evidence>
<evidence type="ECO:0000256" key="2">
    <source>
        <dbReference type="ARBA" id="ARBA00004653"/>
    </source>
</evidence>
<dbReference type="AlphaFoldDB" id="A0ABD1VPG6"/>
<dbReference type="InterPro" id="IPR004240">
    <property type="entry name" value="EMP70"/>
</dbReference>
<dbReference type="GO" id="GO:0010008">
    <property type="term" value="C:endosome membrane"/>
    <property type="evidence" value="ECO:0007669"/>
    <property type="project" value="UniProtKB-SubCell"/>
</dbReference>
<sequence>MDRGVSGRVTAILVCIFFFISAVHSFYLPGVAPRDFQRGDELQVKVNKLSSTKTQLPYDFYYLKYCKPEKIMNVAENLGEVLRGDRIENSVYTFHMMEEQPCKVACRVKLDAKAAKNFKEKIDDEYRVHMILDNLPVAVP</sequence>
<dbReference type="GO" id="GO:0000139">
    <property type="term" value="C:Golgi membrane"/>
    <property type="evidence" value="ECO:0007669"/>
    <property type="project" value="UniProtKB-SubCell"/>
</dbReference>
<keyword evidence="6" id="KW-0967">Endosome</keyword>
<comment type="similarity">
    <text evidence="3 10">Belongs to the nonaspanin (TM9SF) (TC 9.A.2) family.</text>
</comment>
<keyword evidence="5 10" id="KW-0732">Signal</keyword>
<keyword evidence="7" id="KW-1133">Transmembrane helix</keyword>
<dbReference type="EMBL" id="JBFOLK010000001">
    <property type="protein sequence ID" value="KAL2539137.1"/>
    <property type="molecule type" value="Genomic_DNA"/>
</dbReference>
<proteinExistence type="inferred from homology"/>
<evidence type="ECO:0000256" key="6">
    <source>
        <dbReference type="ARBA" id="ARBA00022753"/>
    </source>
</evidence>
<evidence type="ECO:0000256" key="10">
    <source>
        <dbReference type="RuleBase" id="RU363079"/>
    </source>
</evidence>
<evidence type="ECO:0000256" key="4">
    <source>
        <dbReference type="ARBA" id="ARBA00022692"/>
    </source>
</evidence>
<evidence type="ECO:0000313" key="11">
    <source>
        <dbReference type="EMBL" id="KAL2539137.1"/>
    </source>
</evidence>
<keyword evidence="4 11" id="KW-0812">Transmembrane</keyword>
<evidence type="ECO:0000256" key="7">
    <source>
        <dbReference type="ARBA" id="ARBA00022989"/>
    </source>
</evidence>
<dbReference type="Pfam" id="PF02990">
    <property type="entry name" value="EMP70"/>
    <property type="match status" value="1"/>
</dbReference>
<dbReference type="Proteomes" id="UP001604336">
    <property type="component" value="Unassembled WGS sequence"/>
</dbReference>
<keyword evidence="12" id="KW-1185">Reference proteome</keyword>
<protein>
    <recommendedName>
        <fullName evidence="10">Transmembrane 9 superfamily member</fullName>
    </recommendedName>
</protein>
<accession>A0ABD1VPG6</accession>
<evidence type="ECO:0000256" key="1">
    <source>
        <dbReference type="ARBA" id="ARBA00004337"/>
    </source>
</evidence>
<gene>
    <name evidence="11" type="ORF">Adt_00115</name>
</gene>